<dbReference type="Proteomes" id="UP000070433">
    <property type="component" value="Chromosome"/>
</dbReference>
<sequence>MGRAGRRWKWVAATGLALLAAGAAASPEELREQHAQLREQLRHNPYQRAIHIESAETGDILRGDVYAVLDHPFQSLSGALKEPAEWCAILILPFNTKYCHPIEGAAGAGLMLRIGRKADQPVGDAYRLDFSLQPVAARSDYFESRLLAETGPIGTRDYRIVLAAMPLDANRTFMRLSYSYGSSGMGRMAMQVYLNTTGAQKVGFTVVSHDGNKQPVYVKGMRGVIERNAMRYFLAVDAHLAAMGAPPEQQLDKRLMTWFNSTEQYARQLHEMDRSQYVAMKRSEVARQQTMLQ</sequence>
<proteinExistence type="predicted"/>
<keyword evidence="3" id="KW-1185">Reference proteome</keyword>
<feature type="chain" id="PRO_5007449792" evidence="1">
    <location>
        <begin position="26"/>
        <end position="293"/>
    </location>
</feature>
<gene>
    <name evidence="2" type="ORF">UC35_13775</name>
</gene>
<evidence type="ECO:0000313" key="3">
    <source>
        <dbReference type="Proteomes" id="UP000070433"/>
    </source>
</evidence>
<protein>
    <submittedName>
        <fullName evidence="2">Signal peptide protein</fullName>
    </submittedName>
</protein>
<feature type="signal peptide" evidence="1">
    <location>
        <begin position="1"/>
        <end position="25"/>
    </location>
</feature>
<evidence type="ECO:0000313" key="2">
    <source>
        <dbReference type="EMBL" id="AMO25444.1"/>
    </source>
</evidence>
<evidence type="ECO:0000256" key="1">
    <source>
        <dbReference type="SAM" id="SignalP"/>
    </source>
</evidence>
<organism evidence="2 3">
    <name type="scientific">Ramlibacter tataouinensis</name>
    <dbReference type="NCBI Taxonomy" id="94132"/>
    <lineage>
        <taxon>Bacteria</taxon>
        <taxon>Pseudomonadati</taxon>
        <taxon>Pseudomonadota</taxon>
        <taxon>Betaproteobacteria</taxon>
        <taxon>Burkholderiales</taxon>
        <taxon>Comamonadaceae</taxon>
        <taxon>Ramlibacter</taxon>
    </lineage>
</organism>
<name>A0A127JZS2_9BURK</name>
<accession>A0A127JZS2</accession>
<dbReference type="EMBL" id="CP010951">
    <property type="protein sequence ID" value="AMO25444.1"/>
    <property type="molecule type" value="Genomic_DNA"/>
</dbReference>
<reference evidence="2 3" key="1">
    <citation type="journal article" date="2014" name="Int. J. Syst. Evol. Microbiol.">
        <title>Ramlibacter solisilvae sp. nov., isolated from forest soil, and emended description of the genus Ramlibacter.</title>
        <authorList>
            <person name="Lee H.J."/>
            <person name="Lee S.H."/>
            <person name="Lee S.S."/>
            <person name="Lee J.S."/>
            <person name="Kim Y."/>
            <person name="Kim S.C."/>
            <person name="Jeon C.O."/>
        </authorList>
    </citation>
    <scope>NUCLEOTIDE SEQUENCE [LARGE SCALE GENOMIC DNA]</scope>
    <source>
        <strain evidence="2 3">5-10</strain>
    </source>
</reference>
<keyword evidence="1" id="KW-0732">Signal</keyword>
<dbReference type="AlphaFoldDB" id="A0A127JZS2"/>